<evidence type="ECO:0000256" key="3">
    <source>
        <dbReference type="ARBA" id="ARBA00007188"/>
    </source>
</evidence>
<dbReference type="InterPro" id="IPR027417">
    <property type="entry name" value="P-loop_NTPase"/>
</dbReference>
<dbReference type="GO" id="GO:0005730">
    <property type="term" value="C:nucleolus"/>
    <property type="evidence" value="ECO:0007669"/>
    <property type="project" value="UniProtKB-SubCell"/>
</dbReference>
<keyword evidence="11" id="KW-1185">Reference proteome</keyword>
<dbReference type="Proteomes" id="UP000625711">
    <property type="component" value="Unassembled WGS sequence"/>
</dbReference>
<evidence type="ECO:0000256" key="6">
    <source>
        <dbReference type="ARBA" id="ARBA00022840"/>
    </source>
</evidence>
<dbReference type="CDD" id="cd00009">
    <property type="entry name" value="AAA"/>
    <property type="match status" value="2"/>
</dbReference>
<dbReference type="Pfam" id="PF07728">
    <property type="entry name" value="AAA_5"/>
    <property type="match status" value="6"/>
</dbReference>
<dbReference type="FunFam" id="3.40.50.300:FF:001384">
    <property type="entry name" value="Midasin"/>
    <property type="match status" value="1"/>
</dbReference>
<dbReference type="InterPro" id="IPR003593">
    <property type="entry name" value="AAA+_ATPase"/>
</dbReference>
<sequence>MLNDSSLRRKFESFCEINEQFSVIFKIVDSRKELGQNEKNKCLLDYISREIFIIPQYFTAVVKVFSTEVPLLLEKAIKFNDTFKFNHSRHIDNSLLLSKVVQIRSDTLSYALQYFEKYRSLFEEESKKGQKRCRYNSSSNMRELDIVKCCYFLLRSDPKFFRNKWNWSTFLRKYAWQKDYELTWLAFHIIGLILGLNEPILYNLILKRIPEEDNVKLTVEFNAELESSQSLKKIDQAPEVNRNPIIHKYVECSLHVVDVSGIYISAADEPKNGILVDVPSTFNNLRKIALGLLSSKALCLLGPVGSGKTALIEHLALVTGRKLGEDFIKIQLGDQTDSKMLLGTYSCTDIPGEFVWQPGVLTQAVINGNWLLMEDIDLVNVDIASVLASLLENNALSVPGYRDLVPVKPGFQLIVTQRLMPTMTGHHKKSLTLLDKQLLQVFIDPLTNDELKEILHVQYPLFDTVADRLISVFNLFPSDTYNASSAIRKSGRLISTRDFFKWCSRAAIDYDVKSQASALKILQDAIDVFCCSFLDTSVSLNLAKEISAHLGIVEQKAEYFFTAYKPPMQLTSDSLTAGRVSLNRSHTVFHKQAKFCFTRPAAVLLERIMCCVKLGEPVLLVGETGTGKTSSVQYLAHCLGKKLVVINMNQQSDSADLLGGFKPVDLKLLVAPVKNEFETLFHEFYVVGPNQKYLGKIAFAYNTNKFSELVRLLKVSTQAAINRLRNKIRENGTADQNPKDQQFLVRWEQVNEKLKKIEVQVKQPNALSFAFIEGSLVKAVQDGSWVLLDEINLANAETLECLSGLLESNQGSLCLMERGDKHPIKRHSDFTLFACMNPATNVGKKDLPFGLRNRFTEFYVDELADKSDLLLLVNNYLDSLSLKQNEVCKIVDFYLNIRKEMNQSLCDGQGHKPHFSLRSLCRALMIASKNPCGNFKRSLYESFCLSFLTQLDSASYKAVESMIAKYLIGNAKELNAILKQPIPEPNDKGSKYLQFEGYWIKKGSLEASVPDEYILTESVRKNLKDLSRIVSIGKLPVLLQGDTSVGKTSLIMYLAKSSGNTCVRINNHEHTDLQEYIGSYVASASGKLVFREGVLVEAMRKGHWIILDELNLAPTDVLEALNRVLDDNRELFIPETQEIVKAHANFMLFATQNPPGTYGGRKTLSRAFRNRFVELHFNEIPPPELEFILHKRCAMPPSYAKRMVNVMKDLQMRRRGSAAFAGKQGFITLRDLFRWGERYRLAPNTGELYDWNQHLIDEGFLVLAGKVRKEEENDEIIQVLQKHWQRNIVLENLFSLHKDTSTVTKTVLQKIYDNRTKYPNIVMTFNMDKMAVLVSKALEFNEPVLLVGETGGGKTTICQLIADVNDQELISLSCHMNTESSDFIGGLRPVREHSNDNRLFEWVDGPLITAMRKGSVFLADEISLADDSVLERLNSLLEPERTLLLAEKGVDINDINNSESITAHPKFCFIGTMNPAGDFGKKELSPALRNRFTEIWWDNSSLTDLRHIIKHTLKAKETDFDIASSMCDFLSWFGCSDVGKRYTVSIRDVITWANFINLASNNLNAIEAYVHGVNLVFLDSFGSGVTSAESCNVLDNFKSNCIKHLFPRPDAMFLNDKENVSKYGWEKMKCIVKEDISKGDFSFTVTDQQLGIHPFYIGMGEEETSDITFSFDAPTTRFNTFKILRGMQLNKAILLEGSPGVGKTSLVTALAKATRHKIFRINLSDQTDISDLFGADLPVEGGTGGQFAWRDGPLLQALKDRCWILLDELNLASQSVLEGLNACLDHRGEIFIPELGKTFYVEPGTRFFACQNPMKQGGSRRGLPKSFLNRFIQVYISPFNSEDMEVILLKQFPSLPKELIQGMIRFNSKLTNELESHNFGLKGSPWECNLRDLTRWCEATLYHYNSNGSREYSPESTVQLIYMDRMRLRDDKKRVKDLFAEVMGREIKGSQPVAYINKEKVFFGDSSIDRSIVGLNENVLEDKGYLILRCQLGALRSLSYCVNQNWMAILVGSSGVGKSSVVKTLASLAGKTLRTLPVTSAMDTTDILGGFEQVCFFLDQF</sequence>
<dbReference type="Gene3D" id="3.40.50.300">
    <property type="entry name" value="P-loop containing nucleotide triphosphate hydrolases"/>
    <property type="match status" value="6"/>
</dbReference>
<comment type="caution">
    <text evidence="10">The sequence shown here is derived from an EMBL/GenBank/DDBJ whole genome shotgun (WGS) entry which is preliminary data.</text>
</comment>
<dbReference type="GO" id="GO:0000055">
    <property type="term" value="P:ribosomal large subunit export from nucleus"/>
    <property type="evidence" value="ECO:0007669"/>
    <property type="project" value="TreeGrafter"/>
</dbReference>
<dbReference type="SUPFAM" id="SSF52540">
    <property type="entry name" value="P-loop containing nucleoside triphosphate hydrolases"/>
    <property type="match status" value="6"/>
</dbReference>
<reference evidence="10" key="1">
    <citation type="submission" date="2020-08" db="EMBL/GenBank/DDBJ databases">
        <title>Genome sequencing and assembly of the red palm weevil Rhynchophorus ferrugineus.</title>
        <authorList>
            <person name="Dias G.B."/>
            <person name="Bergman C.M."/>
            <person name="Manee M."/>
        </authorList>
    </citation>
    <scope>NUCLEOTIDE SEQUENCE</scope>
    <source>
        <strain evidence="10">AA-2017</strain>
        <tissue evidence="10">Whole larva</tissue>
    </source>
</reference>
<evidence type="ECO:0000256" key="7">
    <source>
        <dbReference type="ARBA" id="ARBA00023186"/>
    </source>
</evidence>
<dbReference type="GO" id="GO:0000027">
    <property type="term" value="P:ribosomal large subunit assembly"/>
    <property type="evidence" value="ECO:0007669"/>
    <property type="project" value="TreeGrafter"/>
</dbReference>
<gene>
    <name evidence="10" type="ORF">GWI33_015636</name>
</gene>
<dbReference type="FunFam" id="3.40.50.300:FF:000582">
    <property type="entry name" value="Midasin"/>
    <property type="match status" value="1"/>
</dbReference>
<feature type="domain" description="AAA+ ATPase" evidence="9">
    <location>
        <begin position="1033"/>
        <end position="1178"/>
    </location>
</feature>
<dbReference type="GO" id="GO:0005654">
    <property type="term" value="C:nucleoplasm"/>
    <property type="evidence" value="ECO:0007669"/>
    <property type="project" value="UniProtKB-SubCell"/>
</dbReference>
<feature type="domain" description="AAA+ ATPase" evidence="9">
    <location>
        <begin position="1689"/>
        <end position="1870"/>
    </location>
</feature>
<dbReference type="InterPro" id="IPR041190">
    <property type="entry name" value="Midasin_AAA_lid_5"/>
</dbReference>
<dbReference type="Pfam" id="PF21108">
    <property type="entry name" value="MDN1_4th"/>
    <property type="match status" value="1"/>
</dbReference>
<feature type="domain" description="AAA+ ATPase" evidence="9">
    <location>
        <begin position="1340"/>
        <end position="1502"/>
    </location>
</feature>
<dbReference type="OrthoDB" id="422220at2759"/>
<dbReference type="InterPro" id="IPR048617">
    <property type="entry name" value="MDN1_AAA_lid_4"/>
</dbReference>
<dbReference type="SMART" id="SM00382">
    <property type="entry name" value="AAA"/>
    <property type="match status" value="5"/>
</dbReference>
<keyword evidence="5" id="KW-0547">Nucleotide-binding</keyword>
<dbReference type="GO" id="GO:0016887">
    <property type="term" value="F:ATP hydrolysis activity"/>
    <property type="evidence" value="ECO:0007669"/>
    <property type="project" value="InterPro"/>
</dbReference>
<protein>
    <recommendedName>
        <fullName evidence="4">Midasin</fullName>
    </recommendedName>
</protein>
<evidence type="ECO:0000313" key="11">
    <source>
        <dbReference type="Proteomes" id="UP000625711"/>
    </source>
</evidence>
<comment type="similarity">
    <text evidence="3">Belongs to the midasin family.</text>
</comment>
<dbReference type="PANTHER" id="PTHR48103:SF2">
    <property type="entry name" value="MIDASIN"/>
    <property type="match status" value="1"/>
</dbReference>
<dbReference type="FunFam" id="3.40.50.300:FF:000142">
    <property type="entry name" value="Midasin"/>
    <property type="match status" value="1"/>
</dbReference>
<evidence type="ECO:0000313" key="10">
    <source>
        <dbReference type="EMBL" id="KAF7271466.1"/>
    </source>
</evidence>
<dbReference type="FunFam" id="3.40.50.300:FF:004102">
    <property type="entry name" value="Uncharacterized protein"/>
    <property type="match status" value="1"/>
</dbReference>
<evidence type="ECO:0000259" key="9">
    <source>
        <dbReference type="SMART" id="SM00382"/>
    </source>
</evidence>
<keyword evidence="6" id="KW-0067">ATP-binding</keyword>
<evidence type="ECO:0000256" key="2">
    <source>
        <dbReference type="ARBA" id="ARBA00004642"/>
    </source>
</evidence>
<dbReference type="EMBL" id="JAACXV010013955">
    <property type="protein sequence ID" value="KAF7271466.1"/>
    <property type="molecule type" value="Genomic_DNA"/>
</dbReference>
<dbReference type="PANTHER" id="PTHR48103">
    <property type="entry name" value="MIDASIN-RELATED"/>
    <property type="match status" value="1"/>
</dbReference>
<dbReference type="GO" id="GO:0005524">
    <property type="term" value="F:ATP binding"/>
    <property type="evidence" value="ECO:0007669"/>
    <property type="project" value="UniProtKB-KW"/>
</dbReference>
<accession>A0A834M493</accession>
<dbReference type="InterPro" id="IPR040848">
    <property type="entry name" value="AAA_lid_7"/>
</dbReference>
<feature type="domain" description="AAA+ ATPase" evidence="9">
    <location>
        <begin position="294"/>
        <end position="419"/>
    </location>
</feature>
<dbReference type="GO" id="GO:0030687">
    <property type="term" value="C:preribosome, large subunit precursor"/>
    <property type="evidence" value="ECO:0007669"/>
    <property type="project" value="TreeGrafter"/>
</dbReference>
<evidence type="ECO:0000256" key="5">
    <source>
        <dbReference type="ARBA" id="ARBA00022741"/>
    </source>
</evidence>
<organism evidence="10 11">
    <name type="scientific">Rhynchophorus ferrugineus</name>
    <name type="common">Red palm weevil</name>
    <name type="synonym">Curculio ferrugineus</name>
    <dbReference type="NCBI Taxonomy" id="354439"/>
    <lineage>
        <taxon>Eukaryota</taxon>
        <taxon>Metazoa</taxon>
        <taxon>Ecdysozoa</taxon>
        <taxon>Arthropoda</taxon>
        <taxon>Hexapoda</taxon>
        <taxon>Insecta</taxon>
        <taxon>Pterygota</taxon>
        <taxon>Neoptera</taxon>
        <taxon>Endopterygota</taxon>
        <taxon>Coleoptera</taxon>
        <taxon>Polyphaga</taxon>
        <taxon>Cucujiformia</taxon>
        <taxon>Curculionidae</taxon>
        <taxon>Dryophthorinae</taxon>
        <taxon>Rhynchophorus</taxon>
    </lineage>
</organism>
<evidence type="ECO:0000256" key="1">
    <source>
        <dbReference type="ARBA" id="ARBA00004604"/>
    </source>
</evidence>
<comment type="subcellular location">
    <subcellularLocation>
        <location evidence="1">Nucleus</location>
        <location evidence="1">Nucleolus</location>
    </subcellularLocation>
    <subcellularLocation>
        <location evidence="2">Nucleus</location>
        <location evidence="2">Nucleoplasm</location>
    </subcellularLocation>
</comment>
<name>A0A834M493_RHYFE</name>
<evidence type="ECO:0000256" key="8">
    <source>
        <dbReference type="ARBA" id="ARBA00023242"/>
    </source>
</evidence>
<feature type="domain" description="AAA+ ATPase" evidence="9">
    <location>
        <begin position="614"/>
        <end position="877"/>
    </location>
</feature>
<evidence type="ECO:0000256" key="4">
    <source>
        <dbReference type="ARBA" id="ARBA00017143"/>
    </source>
</evidence>
<dbReference type="Pfam" id="PF17867">
    <property type="entry name" value="AAA_lid_7"/>
    <property type="match status" value="3"/>
</dbReference>
<proteinExistence type="inferred from homology"/>
<keyword evidence="8" id="KW-0539">Nucleus</keyword>
<dbReference type="Pfam" id="PF17865">
    <property type="entry name" value="AAA_lid_5"/>
    <property type="match status" value="1"/>
</dbReference>
<dbReference type="InterPro" id="IPR011704">
    <property type="entry name" value="ATPase_dyneun-rel_AAA"/>
</dbReference>
<keyword evidence="7" id="KW-0143">Chaperone</keyword>